<dbReference type="HOGENOM" id="CLU_099602_0_0_1"/>
<reference evidence="5 7" key="2">
    <citation type="journal article" date="2014" name="BMC Genomics">
        <title>An improved genome release (version Mt4.0) for the model legume Medicago truncatula.</title>
        <authorList>
            <person name="Tang H."/>
            <person name="Krishnakumar V."/>
            <person name="Bidwell S."/>
            <person name="Rosen B."/>
            <person name="Chan A."/>
            <person name="Zhou S."/>
            <person name="Gentzbittel L."/>
            <person name="Childs K.L."/>
            <person name="Yandell M."/>
            <person name="Gundlach H."/>
            <person name="Mayer K.F."/>
            <person name="Schwartz D.C."/>
            <person name="Town C.D."/>
        </authorList>
    </citation>
    <scope>GENOME REANNOTATION</scope>
    <source>
        <strain evidence="6 7">cv. Jemalong A17</strain>
    </source>
</reference>
<dbReference type="PANTHER" id="PTHR36710:SF20">
    <property type="entry name" value="PECTINESTERASE INHIBITOR DOMAIN PROTEIN"/>
    <property type="match status" value="1"/>
</dbReference>
<dbReference type="PANTHER" id="PTHR36710">
    <property type="entry name" value="PECTINESTERASE INHIBITOR-LIKE"/>
    <property type="match status" value="1"/>
</dbReference>
<dbReference type="Proteomes" id="UP000002051">
    <property type="component" value="Chromosome 6"/>
</dbReference>
<reference evidence="5 7" key="1">
    <citation type="journal article" date="2011" name="Nature">
        <title>The Medicago genome provides insight into the evolution of rhizobial symbioses.</title>
        <authorList>
            <person name="Young N.D."/>
            <person name="Debelle F."/>
            <person name="Oldroyd G.E."/>
            <person name="Geurts R."/>
            <person name="Cannon S.B."/>
            <person name="Udvardi M.K."/>
            <person name="Benedito V.A."/>
            <person name="Mayer K.F."/>
            <person name="Gouzy J."/>
            <person name="Schoof H."/>
            <person name="Van de Peer Y."/>
            <person name="Proost S."/>
            <person name="Cook D.R."/>
            <person name="Meyers B.C."/>
            <person name="Spannagl M."/>
            <person name="Cheung F."/>
            <person name="De Mita S."/>
            <person name="Krishnakumar V."/>
            <person name="Gundlach H."/>
            <person name="Zhou S."/>
            <person name="Mudge J."/>
            <person name="Bharti A.K."/>
            <person name="Murray J.D."/>
            <person name="Naoumkina M.A."/>
            <person name="Rosen B."/>
            <person name="Silverstein K.A."/>
            <person name="Tang H."/>
            <person name="Rombauts S."/>
            <person name="Zhao P.X."/>
            <person name="Zhou P."/>
            <person name="Barbe V."/>
            <person name="Bardou P."/>
            <person name="Bechner M."/>
            <person name="Bellec A."/>
            <person name="Berger A."/>
            <person name="Berges H."/>
            <person name="Bidwell S."/>
            <person name="Bisseling T."/>
            <person name="Choisne N."/>
            <person name="Couloux A."/>
            <person name="Denny R."/>
            <person name="Deshpande S."/>
            <person name="Dai X."/>
            <person name="Doyle J.J."/>
            <person name="Dudez A.M."/>
            <person name="Farmer A.D."/>
            <person name="Fouteau S."/>
            <person name="Franken C."/>
            <person name="Gibelin C."/>
            <person name="Gish J."/>
            <person name="Goldstein S."/>
            <person name="Gonzalez A.J."/>
            <person name="Green P.J."/>
            <person name="Hallab A."/>
            <person name="Hartog M."/>
            <person name="Hua A."/>
            <person name="Humphray S.J."/>
            <person name="Jeong D.H."/>
            <person name="Jing Y."/>
            <person name="Jocker A."/>
            <person name="Kenton S.M."/>
            <person name="Kim D.J."/>
            <person name="Klee K."/>
            <person name="Lai H."/>
            <person name="Lang C."/>
            <person name="Lin S."/>
            <person name="Macmil S.L."/>
            <person name="Magdelenat G."/>
            <person name="Matthews L."/>
            <person name="McCorrison J."/>
            <person name="Monaghan E.L."/>
            <person name="Mun J.H."/>
            <person name="Najar F.Z."/>
            <person name="Nicholson C."/>
            <person name="Noirot C."/>
            <person name="O'Bleness M."/>
            <person name="Paule C.R."/>
            <person name="Poulain J."/>
            <person name="Prion F."/>
            <person name="Qin B."/>
            <person name="Qu C."/>
            <person name="Retzel E.F."/>
            <person name="Riddle C."/>
            <person name="Sallet E."/>
            <person name="Samain S."/>
            <person name="Samson N."/>
            <person name="Sanders I."/>
            <person name="Saurat O."/>
            <person name="Scarpelli C."/>
            <person name="Schiex T."/>
            <person name="Segurens B."/>
            <person name="Severin A.J."/>
            <person name="Sherrier D.J."/>
            <person name="Shi R."/>
            <person name="Sims S."/>
            <person name="Singer S.R."/>
            <person name="Sinharoy S."/>
            <person name="Sterck L."/>
            <person name="Viollet A."/>
            <person name="Wang B.B."/>
            <person name="Wang K."/>
            <person name="Wang M."/>
            <person name="Wang X."/>
            <person name="Warfsmann J."/>
            <person name="Weissenbach J."/>
            <person name="White D.D."/>
            <person name="White J.D."/>
            <person name="Wiley G.B."/>
            <person name="Wincker P."/>
            <person name="Xing Y."/>
            <person name="Yang L."/>
            <person name="Yao Z."/>
            <person name="Ying F."/>
            <person name="Zhai J."/>
            <person name="Zhou L."/>
            <person name="Zuber A."/>
            <person name="Denarie J."/>
            <person name="Dixon R.A."/>
            <person name="May G.D."/>
            <person name="Schwartz D.C."/>
            <person name="Rogers J."/>
            <person name="Quetier F."/>
            <person name="Town C.D."/>
            <person name="Roe B.A."/>
        </authorList>
    </citation>
    <scope>NUCLEOTIDE SEQUENCE [LARGE SCALE GENOMIC DNA]</scope>
    <source>
        <strain evidence="5">A17</strain>
        <strain evidence="6 7">cv. Jemalong A17</strain>
    </source>
</reference>
<evidence type="ECO:0000256" key="1">
    <source>
        <dbReference type="ARBA" id="ARBA00022729"/>
    </source>
</evidence>
<gene>
    <name evidence="5" type="ordered locus">MTR_6g025560</name>
</gene>
<evidence type="ECO:0008006" key="8">
    <source>
        <dbReference type="Google" id="ProtNLM"/>
    </source>
</evidence>
<dbReference type="InterPro" id="IPR052421">
    <property type="entry name" value="PCW_Enzyme_Inhibitor"/>
</dbReference>
<dbReference type="AlphaFoldDB" id="G7KP46"/>
<keyword evidence="7" id="KW-1185">Reference proteome</keyword>
<evidence type="ECO:0000256" key="2">
    <source>
        <dbReference type="ARBA" id="ARBA00023157"/>
    </source>
</evidence>
<keyword evidence="1 4" id="KW-0732">Signal</keyword>
<proteinExistence type="inferred from homology"/>
<organism evidence="5 7">
    <name type="scientific">Medicago truncatula</name>
    <name type="common">Barrel medic</name>
    <name type="synonym">Medicago tribuloides</name>
    <dbReference type="NCBI Taxonomy" id="3880"/>
    <lineage>
        <taxon>Eukaryota</taxon>
        <taxon>Viridiplantae</taxon>
        <taxon>Streptophyta</taxon>
        <taxon>Embryophyta</taxon>
        <taxon>Tracheophyta</taxon>
        <taxon>Spermatophyta</taxon>
        <taxon>Magnoliopsida</taxon>
        <taxon>eudicotyledons</taxon>
        <taxon>Gunneridae</taxon>
        <taxon>Pentapetalae</taxon>
        <taxon>rosids</taxon>
        <taxon>fabids</taxon>
        <taxon>Fabales</taxon>
        <taxon>Fabaceae</taxon>
        <taxon>Papilionoideae</taxon>
        <taxon>50 kb inversion clade</taxon>
        <taxon>NPAAA clade</taxon>
        <taxon>Hologalegina</taxon>
        <taxon>IRL clade</taxon>
        <taxon>Trifolieae</taxon>
        <taxon>Medicago</taxon>
    </lineage>
</organism>
<accession>A0A0C3VUR2</accession>
<dbReference type="Gene3D" id="1.20.140.40">
    <property type="entry name" value="Invertase/pectin methylesterase inhibitor family protein"/>
    <property type="match status" value="1"/>
</dbReference>
<evidence type="ECO:0000256" key="3">
    <source>
        <dbReference type="ARBA" id="ARBA00038471"/>
    </source>
</evidence>
<dbReference type="EMBL" id="CM001222">
    <property type="protein sequence ID" value="AES75110.2"/>
    <property type="molecule type" value="Genomic_DNA"/>
</dbReference>
<dbReference type="EnsemblPlants" id="AES75110">
    <property type="protein sequence ID" value="AES75110"/>
    <property type="gene ID" value="MTR_6g025560"/>
</dbReference>
<feature type="signal peptide" evidence="4">
    <location>
        <begin position="1"/>
        <end position="24"/>
    </location>
</feature>
<protein>
    <recommendedName>
        <fullName evidence="8">Pectinesterase inhibitor domain-containing protein</fullName>
    </recommendedName>
</protein>
<evidence type="ECO:0000313" key="6">
    <source>
        <dbReference type="EnsemblPlants" id="AES75110"/>
    </source>
</evidence>
<sequence length="176" mass="19795">MSQYSSLLLVLLILCVASSNSVSAKVVDVDVICRESSDHSYCSNLLNSKRGVDLVNLAQYTIDVLNNNWTHAYDLIRDMTEIAENDTVAGYYDRCATDFSDTNSIAISLRDAKSNLNIGMYPAMVKESVDIIHYLLDCIRDLRKHDTSPLLRKYVANFQQGAQVFQIITKYLNLGK</sequence>
<evidence type="ECO:0000313" key="5">
    <source>
        <dbReference type="EMBL" id="AES75110.2"/>
    </source>
</evidence>
<comment type="similarity">
    <text evidence="3">Belongs to the PMEI family.</text>
</comment>
<accession>G7KP46</accession>
<feature type="chain" id="PRO_5014573762" description="Pectinesterase inhibitor domain-containing protein" evidence="4">
    <location>
        <begin position="25"/>
        <end position="176"/>
    </location>
</feature>
<name>G7KP46_MEDTR</name>
<dbReference type="InterPro" id="IPR035513">
    <property type="entry name" value="Invertase/methylesterase_inhib"/>
</dbReference>
<evidence type="ECO:0000256" key="4">
    <source>
        <dbReference type="SAM" id="SignalP"/>
    </source>
</evidence>
<keyword evidence="2" id="KW-1015">Disulfide bond</keyword>
<reference evidence="6" key="3">
    <citation type="submission" date="2015-04" db="UniProtKB">
        <authorList>
            <consortium name="EnsemblPlants"/>
        </authorList>
    </citation>
    <scope>IDENTIFICATION</scope>
    <source>
        <strain evidence="6">cv. Jemalong A17</strain>
    </source>
</reference>
<dbReference type="SUPFAM" id="SSF101148">
    <property type="entry name" value="Plant invertase/pectin methylesterase inhibitor"/>
    <property type="match status" value="1"/>
</dbReference>
<evidence type="ECO:0000313" key="7">
    <source>
        <dbReference type="Proteomes" id="UP000002051"/>
    </source>
</evidence>